<gene>
    <name evidence="2" type="ORF">RKA07_04880</name>
</gene>
<sequence>MTLKHWALVGGAVACLAAGFVSAAPWVSAGDAAARHKLQKRADSGQLNRTVTTWPVMKDSVGVSRQAGPKYRLSVSGSTENWFINSYSDNSSEEGQVRLTAEYDGGWWAAGMSPAVVASPGDDDAFRLDQSYLTVFAGNWVLGAGAIDRWWGPGWQNSLILSNNARPAPGLWLNRNEAQPFETPLLSWLGPWQLTAMVSQLESDRAVADPLLVGFRGTFRPIDGLDIGLARTFIFGGDGRSSSLSTFWDAFIGNDNPRDSSEDPSNQLGAVDVRYGFEIGEQTLALYGQMMGEDEAGGFPARKSWLFGLDATTSLWGREQRWFLEGTDTLADNLFGSPMPDISYEHRVYRTGYRYKGRNMAATIDSDSQIVTLGYFDFLGGGNSVGASVSWVDFTGNPESRVTTPNPAVTYFVPARDQSIMLYTGFWEFGTPYGTVRIAGQIAEDKIALHSGELDQWSLFARWSYGF</sequence>
<dbReference type="Pfam" id="PF14052">
    <property type="entry name" value="Caps_assemb_Wzi"/>
    <property type="match status" value="1"/>
</dbReference>
<dbReference type="InterPro" id="IPR026950">
    <property type="entry name" value="Caps_assemb_Wzi"/>
</dbReference>
<evidence type="ECO:0000256" key="1">
    <source>
        <dbReference type="SAM" id="SignalP"/>
    </source>
</evidence>
<comment type="caution">
    <text evidence="2">The sequence shown here is derived from an EMBL/GenBank/DDBJ whole genome shotgun (WGS) entry which is preliminary data.</text>
</comment>
<feature type="chain" id="PRO_5046040155" evidence="1">
    <location>
        <begin position="24"/>
        <end position="467"/>
    </location>
</feature>
<dbReference type="Gene3D" id="2.40.160.130">
    <property type="entry name" value="Capsule assembly protein Wzi"/>
    <property type="match status" value="1"/>
</dbReference>
<dbReference type="Proteomes" id="UP001267407">
    <property type="component" value="Unassembled WGS sequence"/>
</dbReference>
<feature type="signal peptide" evidence="1">
    <location>
        <begin position="1"/>
        <end position="23"/>
    </location>
</feature>
<evidence type="ECO:0000313" key="2">
    <source>
        <dbReference type="EMBL" id="MDS1309444.1"/>
    </source>
</evidence>
<accession>A0ABU2HEE7</accession>
<keyword evidence="3" id="KW-1185">Reference proteome</keyword>
<dbReference type="RefSeq" id="WP_310965721.1">
    <property type="nucleotide sequence ID" value="NZ_JAVMBO010000007.1"/>
</dbReference>
<name>A0ABU2HEE7_9GAMM</name>
<evidence type="ECO:0000313" key="3">
    <source>
        <dbReference type="Proteomes" id="UP001267407"/>
    </source>
</evidence>
<organism evidence="2 3">
    <name type="scientific">Marinobacter xiaoshiensis</name>
    <dbReference type="NCBI Taxonomy" id="3073652"/>
    <lineage>
        <taxon>Bacteria</taxon>
        <taxon>Pseudomonadati</taxon>
        <taxon>Pseudomonadota</taxon>
        <taxon>Gammaproteobacteria</taxon>
        <taxon>Pseudomonadales</taxon>
        <taxon>Marinobacteraceae</taxon>
        <taxon>Marinobacter</taxon>
    </lineage>
</organism>
<protein>
    <submittedName>
        <fullName evidence="2">Capsule assembly Wzi family protein</fullName>
    </submittedName>
</protein>
<dbReference type="InterPro" id="IPR038636">
    <property type="entry name" value="Wzi_sf"/>
</dbReference>
<reference evidence="2" key="1">
    <citation type="submission" date="2023-09" db="EMBL/GenBank/DDBJ databases">
        <title>Marinobacter sediminicola sp. nov. and Marinobacter maritimum sp. nov., isolated from marine sediment.</title>
        <authorList>
            <person name="An J."/>
        </authorList>
    </citation>
    <scope>NUCLEOTIDE SEQUENCE</scope>
    <source>
        <strain evidence="2">F60267</strain>
    </source>
</reference>
<dbReference type="PROSITE" id="PS51257">
    <property type="entry name" value="PROKAR_LIPOPROTEIN"/>
    <property type="match status" value="1"/>
</dbReference>
<keyword evidence="1" id="KW-0732">Signal</keyword>
<dbReference type="EMBL" id="JAVMBO010000007">
    <property type="protein sequence ID" value="MDS1309444.1"/>
    <property type="molecule type" value="Genomic_DNA"/>
</dbReference>
<proteinExistence type="predicted"/>